<gene>
    <name evidence="2" type="primary">jg18562</name>
    <name evidence="2" type="ORF">PAEG_LOCUS4278</name>
</gene>
<protein>
    <submittedName>
        <fullName evidence="2">Jg18562 protein</fullName>
    </submittedName>
</protein>
<reference evidence="2" key="1">
    <citation type="submission" date="2022-03" db="EMBL/GenBank/DDBJ databases">
        <authorList>
            <person name="Lindestad O."/>
        </authorList>
    </citation>
    <scope>NUCLEOTIDE SEQUENCE</scope>
</reference>
<keyword evidence="3" id="KW-1185">Reference proteome</keyword>
<dbReference type="Proteomes" id="UP000838756">
    <property type="component" value="Unassembled WGS sequence"/>
</dbReference>
<dbReference type="InterPro" id="IPR007110">
    <property type="entry name" value="Ig-like_dom"/>
</dbReference>
<dbReference type="OrthoDB" id="7486202at2759"/>
<organism evidence="2 3">
    <name type="scientific">Pararge aegeria aegeria</name>
    <dbReference type="NCBI Taxonomy" id="348720"/>
    <lineage>
        <taxon>Eukaryota</taxon>
        <taxon>Metazoa</taxon>
        <taxon>Ecdysozoa</taxon>
        <taxon>Arthropoda</taxon>
        <taxon>Hexapoda</taxon>
        <taxon>Insecta</taxon>
        <taxon>Pterygota</taxon>
        <taxon>Neoptera</taxon>
        <taxon>Endopterygota</taxon>
        <taxon>Lepidoptera</taxon>
        <taxon>Glossata</taxon>
        <taxon>Ditrysia</taxon>
        <taxon>Papilionoidea</taxon>
        <taxon>Nymphalidae</taxon>
        <taxon>Satyrinae</taxon>
        <taxon>Satyrini</taxon>
        <taxon>Parargina</taxon>
        <taxon>Pararge</taxon>
    </lineage>
</organism>
<feature type="domain" description="Ig-like" evidence="1">
    <location>
        <begin position="1"/>
        <end position="62"/>
    </location>
</feature>
<feature type="non-terminal residue" evidence="2">
    <location>
        <position position="1"/>
    </location>
</feature>
<evidence type="ECO:0000259" key="1">
    <source>
        <dbReference type="PROSITE" id="PS50835"/>
    </source>
</evidence>
<name>A0A8S4QMA6_9NEOP</name>
<dbReference type="AlphaFoldDB" id="A0A8S4QMA6"/>
<evidence type="ECO:0000313" key="3">
    <source>
        <dbReference type="Proteomes" id="UP000838756"/>
    </source>
</evidence>
<comment type="caution">
    <text evidence="2">The sequence shown here is derived from an EMBL/GenBank/DDBJ whole genome shotgun (WGS) entry which is preliminary data.</text>
</comment>
<accession>A0A8S4QMA6</accession>
<proteinExistence type="predicted"/>
<dbReference type="SUPFAM" id="SSF48726">
    <property type="entry name" value="Immunoglobulin"/>
    <property type="match status" value="1"/>
</dbReference>
<dbReference type="InterPro" id="IPR036179">
    <property type="entry name" value="Ig-like_dom_sf"/>
</dbReference>
<dbReference type="PROSITE" id="PS50835">
    <property type="entry name" value="IG_LIKE"/>
    <property type="match status" value="1"/>
</dbReference>
<dbReference type="EMBL" id="CAKXAJ010014478">
    <property type="protein sequence ID" value="CAH2216220.1"/>
    <property type="molecule type" value="Genomic_DNA"/>
</dbReference>
<sequence>QPDTLVYWRRNGIVIERAHTIRAGVLRADVRVHNATRDELDAHYECLAQNADVTEPLSASVVVKMYRKYKFTIYCVQVSYTLYHFCYFKFDSAV</sequence>
<evidence type="ECO:0000313" key="2">
    <source>
        <dbReference type="EMBL" id="CAH2216220.1"/>
    </source>
</evidence>